<evidence type="ECO:0000313" key="2">
    <source>
        <dbReference type="EMBL" id="OXM65206.1"/>
    </source>
</evidence>
<protein>
    <recommendedName>
        <fullName evidence="4">DUF2218 domain-containing protein</fullName>
    </recommendedName>
</protein>
<comment type="caution">
    <text evidence="2">The sequence shown here is derived from an EMBL/GenBank/DDBJ whole genome shotgun (WGS) entry which is preliminary data.</text>
</comment>
<keyword evidence="1" id="KW-1133">Transmembrane helix</keyword>
<accession>A0A229T1R6</accession>
<feature type="transmembrane region" description="Helical" evidence="1">
    <location>
        <begin position="142"/>
        <end position="165"/>
    </location>
</feature>
<evidence type="ECO:0000313" key="3">
    <source>
        <dbReference type="Proteomes" id="UP000215199"/>
    </source>
</evidence>
<dbReference type="InterPro" id="IPR014543">
    <property type="entry name" value="UCP028291"/>
</dbReference>
<dbReference type="RefSeq" id="WP_093949611.1">
    <property type="nucleotide sequence ID" value="NZ_NMUL01000023.1"/>
</dbReference>
<keyword evidence="1" id="KW-0812">Transmembrane</keyword>
<dbReference type="OrthoDB" id="9806511at2"/>
<organism evidence="2 3">
    <name type="scientific">Amycolatopsis vastitatis</name>
    <dbReference type="NCBI Taxonomy" id="1905142"/>
    <lineage>
        <taxon>Bacteria</taxon>
        <taxon>Bacillati</taxon>
        <taxon>Actinomycetota</taxon>
        <taxon>Actinomycetes</taxon>
        <taxon>Pseudonocardiales</taxon>
        <taxon>Pseudonocardiaceae</taxon>
        <taxon>Amycolatopsis</taxon>
    </lineage>
</organism>
<keyword evidence="3" id="KW-1185">Reference proteome</keyword>
<keyword evidence="1" id="KW-0472">Membrane</keyword>
<proteinExistence type="predicted"/>
<dbReference type="EMBL" id="NMUL01000023">
    <property type="protein sequence ID" value="OXM65206.1"/>
    <property type="molecule type" value="Genomic_DNA"/>
</dbReference>
<dbReference type="Gene3D" id="3.30.310.50">
    <property type="entry name" value="Alpha-D-phosphohexomutase, C-terminal domain"/>
    <property type="match status" value="1"/>
</dbReference>
<dbReference type="Pfam" id="PF09981">
    <property type="entry name" value="DUF2218"/>
    <property type="match status" value="1"/>
</dbReference>
<dbReference type="AlphaFoldDB" id="A0A229T1R6"/>
<evidence type="ECO:0000256" key="1">
    <source>
        <dbReference type="SAM" id="Phobius"/>
    </source>
</evidence>
<dbReference type="Proteomes" id="UP000215199">
    <property type="component" value="Unassembled WGS sequence"/>
</dbReference>
<reference evidence="3" key="1">
    <citation type="submission" date="2017-07" db="EMBL/GenBank/DDBJ databases">
        <title>Comparative genome mining reveals phylogenetic distribution patterns of secondary metabolites in Amycolatopsis.</title>
        <authorList>
            <person name="Adamek M."/>
            <person name="Alanjary M."/>
            <person name="Sales-Ortells H."/>
            <person name="Goodfellow M."/>
            <person name="Bull A.T."/>
            <person name="Kalinowski J."/>
            <person name="Ziemert N."/>
        </authorList>
    </citation>
    <scope>NUCLEOTIDE SEQUENCE [LARGE SCALE GENOMIC DNA]</scope>
    <source>
        <strain evidence="3">H5</strain>
    </source>
</reference>
<evidence type="ECO:0008006" key="4">
    <source>
        <dbReference type="Google" id="ProtNLM"/>
    </source>
</evidence>
<gene>
    <name evidence="2" type="ORF">CF165_22920</name>
</gene>
<name>A0A229T1R6_9PSEU</name>
<sequence length="200" mass="21923">MTTSPPHRPDDLYRRPVAEAHVDTRRAERFLAQLCRHAEAMGGQARHLHGGDGEPRPEVVKAEYAGNEGKITFSRGACTLRSTSDTLWVHVEAEDADQLARLQGILAADLERFGRRDDLKVTWQGQEGAADVVVRRSRGTTIALVVAVAVAVVAHLVFGSAALAAWRWTSVVADILLGLVILKIVVVTIFARRHRRPMPG</sequence>
<feature type="transmembrane region" description="Helical" evidence="1">
    <location>
        <begin position="171"/>
        <end position="191"/>
    </location>
</feature>